<reference evidence="1 2" key="1">
    <citation type="submission" date="2023-03" db="EMBL/GenBank/DDBJ databases">
        <title>WGS of Gossypium arboreum.</title>
        <authorList>
            <person name="Yu D."/>
        </authorList>
    </citation>
    <scope>NUCLEOTIDE SEQUENCE [LARGE SCALE GENOMIC DNA]</scope>
    <source>
        <tissue evidence="1">Leaf</tissue>
    </source>
</reference>
<sequence>MLPLYVQTHTVFVLIRTAVKCGDNSGRNLEILMQRHRYQNMTKLRINRPPFLLCRVTLAGDRRQLASPEDFPFFPPLDKLQFSRLLFRTFRCGHSARWRTVIVSPSWVGHVDADDVAPYQSWLIADALSMALDEKPSMYPTCSTMETAILVALPQTLAPPRR</sequence>
<gene>
    <name evidence="1" type="ORF">PVK06_034281</name>
</gene>
<proteinExistence type="predicted"/>
<accession>A0ABR0NFU7</accession>
<comment type="caution">
    <text evidence="1">The sequence shown here is derived from an EMBL/GenBank/DDBJ whole genome shotgun (WGS) entry which is preliminary data.</text>
</comment>
<dbReference type="EMBL" id="JARKNE010000010">
    <property type="protein sequence ID" value="KAK5793144.1"/>
    <property type="molecule type" value="Genomic_DNA"/>
</dbReference>
<evidence type="ECO:0000313" key="2">
    <source>
        <dbReference type="Proteomes" id="UP001358586"/>
    </source>
</evidence>
<keyword evidence="2" id="KW-1185">Reference proteome</keyword>
<evidence type="ECO:0000313" key="1">
    <source>
        <dbReference type="EMBL" id="KAK5793144.1"/>
    </source>
</evidence>
<protein>
    <submittedName>
        <fullName evidence="1">Uncharacterized protein</fullName>
    </submittedName>
</protein>
<dbReference type="Proteomes" id="UP001358586">
    <property type="component" value="Chromosome 10"/>
</dbReference>
<organism evidence="1 2">
    <name type="scientific">Gossypium arboreum</name>
    <name type="common">Tree cotton</name>
    <name type="synonym">Gossypium nanking</name>
    <dbReference type="NCBI Taxonomy" id="29729"/>
    <lineage>
        <taxon>Eukaryota</taxon>
        <taxon>Viridiplantae</taxon>
        <taxon>Streptophyta</taxon>
        <taxon>Embryophyta</taxon>
        <taxon>Tracheophyta</taxon>
        <taxon>Spermatophyta</taxon>
        <taxon>Magnoliopsida</taxon>
        <taxon>eudicotyledons</taxon>
        <taxon>Gunneridae</taxon>
        <taxon>Pentapetalae</taxon>
        <taxon>rosids</taxon>
        <taxon>malvids</taxon>
        <taxon>Malvales</taxon>
        <taxon>Malvaceae</taxon>
        <taxon>Malvoideae</taxon>
        <taxon>Gossypium</taxon>
    </lineage>
</organism>
<name>A0ABR0NFU7_GOSAR</name>